<evidence type="ECO:0000256" key="1">
    <source>
        <dbReference type="ARBA" id="ARBA00023054"/>
    </source>
</evidence>
<proteinExistence type="predicted"/>
<evidence type="ECO:0000259" key="3">
    <source>
        <dbReference type="Pfam" id="PF13868"/>
    </source>
</evidence>
<keyword evidence="5" id="KW-1185">Reference proteome</keyword>
<dbReference type="AlphaFoldDB" id="A0A9Q0DQE1"/>
<reference evidence="4" key="1">
    <citation type="submission" date="2022-07" db="EMBL/GenBank/DDBJ databases">
        <title>Chromosome-level genome of Muraenolepis orangiensis.</title>
        <authorList>
            <person name="Kim J."/>
        </authorList>
    </citation>
    <scope>NUCLEOTIDE SEQUENCE</scope>
    <source>
        <strain evidence="4">KU_S4_2022</strain>
        <tissue evidence="4">Muscle</tissue>
    </source>
</reference>
<dbReference type="OrthoDB" id="331765at2759"/>
<dbReference type="PANTHER" id="PTHR28663:SF1">
    <property type="entry name" value="CILIA- AND FLAGELLA- ASSOCIATED PROTEIN 210"/>
    <property type="match status" value="1"/>
</dbReference>
<organism evidence="4 5">
    <name type="scientific">Muraenolepis orangiensis</name>
    <name type="common">Patagonian moray cod</name>
    <dbReference type="NCBI Taxonomy" id="630683"/>
    <lineage>
        <taxon>Eukaryota</taxon>
        <taxon>Metazoa</taxon>
        <taxon>Chordata</taxon>
        <taxon>Craniata</taxon>
        <taxon>Vertebrata</taxon>
        <taxon>Euteleostomi</taxon>
        <taxon>Actinopterygii</taxon>
        <taxon>Neopterygii</taxon>
        <taxon>Teleostei</taxon>
        <taxon>Neoteleostei</taxon>
        <taxon>Acanthomorphata</taxon>
        <taxon>Zeiogadaria</taxon>
        <taxon>Gadariae</taxon>
        <taxon>Gadiformes</taxon>
        <taxon>Muraenolepidoidei</taxon>
        <taxon>Muraenolepididae</taxon>
        <taxon>Muraenolepis</taxon>
    </lineage>
</organism>
<feature type="domain" description="Trichohyalin-plectin-homology" evidence="3">
    <location>
        <begin position="96"/>
        <end position="439"/>
    </location>
</feature>
<dbReference type="InterPro" id="IPR043597">
    <property type="entry name" value="TPH_dom"/>
</dbReference>
<dbReference type="Proteomes" id="UP001148018">
    <property type="component" value="Unassembled WGS sequence"/>
</dbReference>
<comment type="caution">
    <text evidence="4">The sequence shown here is derived from an EMBL/GenBank/DDBJ whole genome shotgun (WGS) entry which is preliminary data.</text>
</comment>
<evidence type="ECO:0000313" key="4">
    <source>
        <dbReference type="EMBL" id="KAJ3592566.1"/>
    </source>
</evidence>
<dbReference type="Pfam" id="PF13868">
    <property type="entry name" value="TPH"/>
    <property type="match status" value="1"/>
</dbReference>
<sequence length="503" mass="58387">MAASMVQFGQRRGPIKIEKDQAVDLRQVTVLPRSEYLRIKETSDRHDKCKEAIEEAARQREAMHLRSKEMVKLWSNTIAEQMRKDAIERAKTQQYYQTQRVKGFHSALLLSEVLKETDAQIELKHRIQSTSKDLDWEFLNQTRSREDEALKREQQKAAQNKLDALAFAEDLRTQMREVEVARAREKLKNVKEGEEIQRLRALHLWEQSVEQQRQAEQRRNTMQAHLEHISNKDVVRGINEQKQALEEEQRKLFLSAKEKMVGLRKEKEAALFSEAQILRDRVVHKLTTTQQQKTASEEAALAKAVYQQEARQMQRHRAEDEKKAERLKAISEHRETMLLEQEQKEATARQRALEELQAKQEAATIFLEKQQQKAQQAREAGRALQDHHVQQIVGKRVRLQQLKTEQREAEVKNAHLVASEEEQFERYTSQVIRAADEAQRNVIPLRRAAKEGLGGGGGQPSYLVQDASGVEMPRYAGETTRNVKELNETTDIQEAKKRLGFTC</sequence>
<protein>
    <recommendedName>
        <fullName evidence="3">Trichohyalin-plectin-homology domain-containing protein</fullName>
    </recommendedName>
</protein>
<accession>A0A9Q0DQE1</accession>
<dbReference type="InterPro" id="IPR039986">
    <property type="entry name" value="CFAP210"/>
</dbReference>
<gene>
    <name evidence="4" type="ORF">NHX12_007693</name>
</gene>
<dbReference type="GO" id="GO:0005879">
    <property type="term" value="C:axonemal microtubule"/>
    <property type="evidence" value="ECO:0007669"/>
    <property type="project" value="TreeGrafter"/>
</dbReference>
<dbReference type="PANTHER" id="PTHR28663">
    <property type="entry name" value="COILED-COIL DOMAIN-CONTAINING PROTEIN 173"/>
    <property type="match status" value="1"/>
</dbReference>
<evidence type="ECO:0000313" key="5">
    <source>
        <dbReference type="Proteomes" id="UP001148018"/>
    </source>
</evidence>
<feature type="coiled-coil region" evidence="2">
    <location>
        <begin position="303"/>
        <end position="387"/>
    </location>
</feature>
<dbReference type="EMBL" id="JANIIK010000113">
    <property type="protein sequence ID" value="KAJ3592566.1"/>
    <property type="molecule type" value="Genomic_DNA"/>
</dbReference>
<keyword evidence="1 2" id="KW-0175">Coiled coil</keyword>
<name>A0A9Q0DQE1_9TELE</name>
<evidence type="ECO:0000256" key="2">
    <source>
        <dbReference type="SAM" id="Coils"/>
    </source>
</evidence>